<organism evidence="1 2">
    <name type="scientific">Alternaria gaisen</name>
    <dbReference type="NCBI Taxonomy" id="167740"/>
    <lineage>
        <taxon>Eukaryota</taxon>
        <taxon>Fungi</taxon>
        <taxon>Dikarya</taxon>
        <taxon>Ascomycota</taxon>
        <taxon>Pezizomycotina</taxon>
        <taxon>Dothideomycetes</taxon>
        <taxon>Pleosporomycetidae</taxon>
        <taxon>Pleosporales</taxon>
        <taxon>Pleosporineae</taxon>
        <taxon>Pleosporaceae</taxon>
        <taxon>Alternaria</taxon>
        <taxon>Alternaria sect. Alternaria</taxon>
    </lineage>
</organism>
<gene>
    <name evidence="1" type="ORF">AG0111_0g12059</name>
</gene>
<reference evidence="1 2" key="1">
    <citation type="journal article" date="2019" name="bioRxiv">
        <title>Genomics, evolutionary history and diagnostics of the Alternaria alternata species group including apple and Asian pear pathotypes.</title>
        <authorList>
            <person name="Armitage A.D."/>
            <person name="Cockerton H.M."/>
            <person name="Sreenivasaprasad S."/>
            <person name="Woodhall J.W."/>
            <person name="Lane C.R."/>
            <person name="Harrison R.J."/>
            <person name="Clarkson J.P."/>
        </authorList>
    </citation>
    <scope>NUCLEOTIDE SEQUENCE [LARGE SCALE GENOMIC DNA]</scope>
    <source>
        <strain evidence="1 2">FERA 650</strain>
    </source>
</reference>
<comment type="caution">
    <text evidence="1">The sequence shown here is derived from an EMBL/GenBank/DDBJ whole genome shotgun (WGS) entry which is preliminary data.</text>
</comment>
<proteinExistence type="predicted"/>
<protein>
    <submittedName>
        <fullName evidence="1">Uncharacterized protein</fullName>
    </submittedName>
</protein>
<keyword evidence="2" id="KW-1185">Reference proteome</keyword>
<accession>A0ACB6F597</accession>
<dbReference type="Proteomes" id="UP000293547">
    <property type="component" value="Unassembled WGS sequence"/>
</dbReference>
<name>A0ACB6F597_9PLEO</name>
<evidence type="ECO:0000313" key="2">
    <source>
        <dbReference type="Proteomes" id="UP000293547"/>
    </source>
</evidence>
<sequence length="821" mass="92484">MSEGVNEKSLLDNPKSIPPELKFPADISIECLQGRLRVEAGKDFLARKEWWWTVDLYLRDGSADLESALADEYSNSINFSDGEIYLKLRQYNTLTDRSEGTLFAEKCMMSRLSRDKRKDFKLMLKNKSLIAALDALRVFPGVWHGFQLGHKWPKIVELVISYLRLILSTLDQIFGGKKELFSSFDRTTADFVQLRAPGTSSEDLNILRVHFEKGHLFSSLRDTSQRRMVWENLQNITTLIPTLYTLFEDIKYLDEPAKIMRQLFGINGKSTRTIREEMYHKFGNECLEDGEFFIQVSENSYRRIECSSDGQFELGYLQLWLAVFRDWTKLGPGVPRKEPGEKKPLPQTPDPIRWYKLAALARRSGFESDIVRQLLDQDPDRKSAKDFLLVARPPEDFEYDARTFENFVAQIADMLKSATEKTQESQTPSLLVFGPGESLERRCGRTFNNAWKADRKHLFLDTLYTPQRGNGGGVSSFLVRSSVFFHFFGRLDTANMSPPSVPKAPENVTMAEVPKAAQMPAAQSDASKAEVQRPSTGPDGKQDAPLPPIAESRGLDDDDLFDEDELEEDSNPRIPAFAAVAPSNGNPVPVQGSAAAAPSEDIRAPAQALITPSQDDVEPLQASTGTSEDNSAMISEPTPLGVSVRYWQNGKLLDQENKREYEREELERFVKKNVRERKGFNIFDINGRALTEKNFFDAVTNDGTRTIVLSRDKEIAITRRLIAATAESVQSDQATDLRRVIAAPQPSVDNPPVQEKSLGDMAKALRVESDTDTDDRRNRTKRREITKFSEEQANKGGGASKVDKKRAVKRPIVGAASGTRR</sequence>
<dbReference type="EMBL" id="PDWZ02000016">
    <property type="protein sequence ID" value="KAB2099590.1"/>
    <property type="molecule type" value="Genomic_DNA"/>
</dbReference>
<evidence type="ECO:0000313" key="1">
    <source>
        <dbReference type="EMBL" id="KAB2099590.1"/>
    </source>
</evidence>